<feature type="compositionally biased region" description="Basic and acidic residues" evidence="1">
    <location>
        <begin position="44"/>
        <end position="76"/>
    </location>
</feature>
<accession>A0A016SMR9</accession>
<comment type="caution">
    <text evidence="2">The sequence shown here is derived from an EMBL/GenBank/DDBJ whole genome shotgun (WGS) entry which is preliminary data.</text>
</comment>
<evidence type="ECO:0000313" key="2">
    <source>
        <dbReference type="EMBL" id="EYB91671.1"/>
    </source>
</evidence>
<sequence>MSSGPFVDRAEAEAKTKELERYLFEDGLAGALLEFLRTLNSMPADKRPSDPMESLLKGKDEGGMQNDADIRDQHIK</sequence>
<evidence type="ECO:0000313" key="3">
    <source>
        <dbReference type="Proteomes" id="UP000024635"/>
    </source>
</evidence>
<dbReference type="OrthoDB" id="5891911at2759"/>
<organism evidence="2 3">
    <name type="scientific">Ancylostoma ceylanicum</name>
    <dbReference type="NCBI Taxonomy" id="53326"/>
    <lineage>
        <taxon>Eukaryota</taxon>
        <taxon>Metazoa</taxon>
        <taxon>Ecdysozoa</taxon>
        <taxon>Nematoda</taxon>
        <taxon>Chromadorea</taxon>
        <taxon>Rhabditida</taxon>
        <taxon>Rhabditina</taxon>
        <taxon>Rhabditomorpha</taxon>
        <taxon>Strongyloidea</taxon>
        <taxon>Ancylostomatidae</taxon>
        <taxon>Ancylostomatinae</taxon>
        <taxon>Ancylostoma</taxon>
    </lineage>
</organism>
<dbReference type="AlphaFoldDB" id="A0A016SMR9"/>
<keyword evidence="3" id="KW-1185">Reference proteome</keyword>
<dbReference type="Proteomes" id="UP000024635">
    <property type="component" value="Unassembled WGS sequence"/>
</dbReference>
<dbReference type="EMBL" id="JARK01001539">
    <property type="protein sequence ID" value="EYB91671.1"/>
    <property type="molecule type" value="Genomic_DNA"/>
</dbReference>
<name>A0A016SMR9_9BILA</name>
<proteinExistence type="predicted"/>
<reference evidence="3" key="1">
    <citation type="journal article" date="2015" name="Nat. Genet.">
        <title>The genome and transcriptome of the zoonotic hookworm Ancylostoma ceylanicum identify infection-specific gene families.</title>
        <authorList>
            <person name="Schwarz E.M."/>
            <person name="Hu Y."/>
            <person name="Antoshechkin I."/>
            <person name="Miller M.M."/>
            <person name="Sternberg P.W."/>
            <person name="Aroian R.V."/>
        </authorList>
    </citation>
    <scope>NUCLEOTIDE SEQUENCE</scope>
    <source>
        <strain evidence="3">HY135</strain>
    </source>
</reference>
<protein>
    <submittedName>
        <fullName evidence="2">Uncharacterized protein</fullName>
    </submittedName>
</protein>
<feature type="region of interest" description="Disordered" evidence="1">
    <location>
        <begin position="41"/>
        <end position="76"/>
    </location>
</feature>
<evidence type="ECO:0000256" key="1">
    <source>
        <dbReference type="SAM" id="MobiDB-lite"/>
    </source>
</evidence>
<gene>
    <name evidence="2" type="primary">Acey_s0203.g1828</name>
    <name evidence="2" type="ORF">Y032_0203g1828</name>
</gene>